<organism evidence="1 2">
    <name type="scientific">Holothuria leucospilota</name>
    <name type="common">Black long sea cucumber</name>
    <name type="synonym">Mertensiothuria leucospilota</name>
    <dbReference type="NCBI Taxonomy" id="206669"/>
    <lineage>
        <taxon>Eukaryota</taxon>
        <taxon>Metazoa</taxon>
        <taxon>Echinodermata</taxon>
        <taxon>Eleutherozoa</taxon>
        <taxon>Echinozoa</taxon>
        <taxon>Holothuroidea</taxon>
        <taxon>Aspidochirotacea</taxon>
        <taxon>Aspidochirotida</taxon>
        <taxon>Holothuriidae</taxon>
        <taxon>Holothuria</taxon>
    </lineage>
</organism>
<evidence type="ECO:0000313" key="1">
    <source>
        <dbReference type="EMBL" id="KAJ8050964.1"/>
    </source>
</evidence>
<dbReference type="AlphaFoldDB" id="A0A9Q1CUC1"/>
<name>A0A9Q1CUC1_HOLLE</name>
<protein>
    <submittedName>
        <fullName evidence="1">Uncharacterized protein</fullName>
    </submittedName>
</protein>
<gene>
    <name evidence="1" type="ORF">HOLleu_04356</name>
</gene>
<evidence type="ECO:0000313" key="2">
    <source>
        <dbReference type="Proteomes" id="UP001152320"/>
    </source>
</evidence>
<sequence>MCSIVEQWFKTGKLVSCKLTTDDDVGSTPWLVGMEGRIPGLLVVEGCVFPALAEFRMFVEDIPLPAEFILSLYVICVLPKKMFPRIVCFCSNLIVSQTLYFHKL</sequence>
<comment type="caution">
    <text evidence="1">The sequence shown here is derived from an EMBL/GenBank/DDBJ whole genome shotgun (WGS) entry which is preliminary data.</text>
</comment>
<accession>A0A9Q1CUC1</accession>
<keyword evidence="2" id="KW-1185">Reference proteome</keyword>
<proteinExistence type="predicted"/>
<dbReference type="Proteomes" id="UP001152320">
    <property type="component" value="Chromosome 1"/>
</dbReference>
<dbReference type="EMBL" id="JAIZAY010000001">
    <property type="protein sequence ID" value="KAJ8050964.1"/>
    <property type="molecule type" value="Genomic_DNA"/>
</dbReference>
<reference evidence="1" key="1">
    <citation type="submission" date="2021-10" db="EMBL/GenBank/DDBJ databases">
        <title>Tropical sea cucumber genome reveals ecological adaptation and Cuvierian tubules defense mechanism.</title>
        <authorList>
            <person name="Chen T."/>
        </authorList>
    </citation>
    <scope>NUCLEOTIDE SEQUENCE</scope>
    <source>
        <strain evidence="1">Nanhai2018</strain>
        <tissue evidence="1">Muscle</tissue>
    </source>
</reference>